<reference evidence="2 3" key="2">
    <citation type="submission" date="2018-11" db="EMBL/GenBank/DDBJ databases">
        <authorList>
            <consortium name="Pathogen Informatics"/>
        </authorList>
    </citation>
    <scope>NUCLEOTIDE SEQUENCE [LARGE SCALE GENOMIC DNA]</scope>
</reference>
<gene>
    <name evidence="2" type="ORF">TCNE_LOCUS16542</name>
</gene>
<feature type="coiled-coil region" evidence="1">
    <location>
        <begin position="193"/>
        <end position="220"/>
    </location>
</feature>
<proteinExistence type="predicted"/>
<dbReference type="Proteomes" id="UP000050794">
    <property type="component" value="Unassembled WGS sequence"/>
</dbReference>
<keyword evidence="3" id="KW-1185">Reference proteome</keyword>
<evidence type="ECO:0000313" key="3">
    <source>
        <dbReference type="Proteomes" id="UP000050794"/>
    </source>
</evidence>
<reference evidence="4" key="1">
    <citation type="submission" date="2016-06" db="UniProtKB">
        <authorList>
            <consortium name="WormBaseParasite"/>
        </authorList>
    </citation>
    <scope>IDENTIFICATION</scope>
</reference>
<evidence type="ECO:0000256" key="1">
    <source>
        <dbReference type="SAM" id="Coils"/>
    </source>
</evidence>
<dbReference type="PANTHER" id="PTHR35014">
    <property type="entry name" value="INFECTION RESPONSE PROTEIN-RELATED"/>
    <property type="match status" value="1"/>
</dbReference>
<keyword evidence="1" id="KW-0175">Coiled coil</keyword>
<accession>A0A183V722</accession>
<dbReference type="WBParaSite" id="TCNE_0001654301-mRNA-1">
    <property type="protein sequence ID" value="TCNE_0001654301-mRNA-1"/>
    <property type="gene ID" value="TCNE_0001654301"/>
</dbReference>
<protein>
    <submittedName>
        <fullName evidence="4">DUF725 domain-containing protein</fullName>
    </submittedName>
</protein>
<sequence>MLSAGHRQKTLSVIIAVRHTAATVDNRAINCAFSLLNVHGMRRYTIALLVFASFVDCHWTDIVADYDDLRRQIPFLPAFNAFGNNDFSDSLEDISCDAERLRECAENRQRLKEELESEEDSAESEHSFGRTCKVMTYASACSNQAGCTSASSLRGIGLNARQAAIAAIDNRVNQIRCRDDRYANNRRCIARVLSDFKDDLQECAAQLQRLSEHRRNHEKTCETAARYVECVQSLIRDECGAAASEAICLIANEIAAHIYAPEHCDTQCKLTLKPLLETVKYMLVVTCGILYYLT</sequence>
<organism evidence="3 4">
    <name type="scientific">Toxocara canis</name>
    <name type="common">Canine roundworm</name>
    <dbReference type="NCBI Taxonomy" id="6265"/>
    <lineage>
        <taxon>Eukaryota</taxon>
        <taxon>Metazoa</taxon>
        <taxon>Ecdysozoa</taxon>
        <taxon>Nematoda</taxon>
        <taxon>Chromadorea</taxon>
        <taxon>Rhabditida</taxon>
        <taxon>Spirurina</taxon>
        <taxon>Ascaridomorpha</taxon>
        <taxon>Ascaridoidea</taxon>
        <taxon>Toxocaridae</taxon>
        <taxon>Toxocara</taxon>
    </lineage>
</organism>
<dbReference type="EMBL" id="UYWY01023684">
    <property type="protein sequence ID" value="VDM47863.1"/>
    <property type="molecule type" value="Genomic_DNA"/>
</dbReference>
<evidence type="ECO:0000313" key="2">
    <source>
        <dbReference type="EMBL" id="VDM47863.1"/>
    </source>
</evidence>
<name>A0A183V722_TOXCA</name>
<feature type="coiled-coil region" evidence="1">
    <location>
        <begin position="98"/>
        <end position="125"/>
    </location>
</feature>
<dbReference type="PANTHER" id="PTHR35014:SF1">
    <property type="entry name" value="INFECTION RESPONSE PROTEIN"/>
    <property type="match status" value="1"/>
</dbReference>
<evidence type="ECO:0000313" key="4">
    <source>
        <dbReference type="WBParaSite" id="TCNE_0001654301-mRNA-1"/>
    </source>
</evidence>
<dbReference type="AlphaFoldDB" id="A0A183V722"/>